<organism evidence="4 5">
    <name type="scientific">Fusarium oxysporum f. sp. rapae</name>
    <dbReference type="NCBI Taxonomy" id="485398"/>
    <lineage>
        <taxon>Eukaryota</taxon>
        <taxon>Fungi</taxon>
        <taxon>Dikarya</taxon>
        <taxon>Ascomycota</taxon>
        <taxon>Pezizomycotina</taxon>
        <taxon>Sordariomycetes</taxon>
        <taxon>Hypocreomycetidae</taxon>
        <taxon>Hypocreales</taxon>
        <taxon>Nectriaceae</taxon>
        <taxon>Fusarium</taxon>
        <taxon>Fusarium oxysporum species complex</taxon>
    </lineage>
</organism>
<keyword evidence="1" id="KW-0539">Nucleus</keyword>
<evidence type="ECO:0000256" key="1">
    <source>
        <dbReference type="ARBA" id="ARBA00023242"/>
    </source>
</evidence>
<dbReference type="PANTHER" id="PTHR38111:SF9">
    <property type="entry name" value="ZN(2)-C6 FUNGAL-TYPE DOMAIN-CONTAINING PROTEIN"/>
    <property type="match status" value="1"/>
</dbReference>
<comment type="caution">
    <text evidence="4">The sequence shown here is derived from an EMBL/GenBank/DDBJ whole genome shotgun (WGS) entry which is preliminary data.</text>
</comment>
<accession>A0A8J5TSU6</accession>
<dbReference type="GO" id="GO:0008270">
    <property type="term" value="F:zinc ion binding"/>
    <property type="evidence" value="ECO:0007669"/>
    <property type="project" value="InterPro"/>
</dbReference>
<dbReference type="AlphaFoldDB" id="A0A8J5TSU6"/>
<dbReference type="Pfam" id="PF00172">
    <property type="entry name" value="Zn_clus"/>
    <property type="match status" value="1"/>
</dbReference>
<protein>
    <recommendedName>
        <fullName evidence="3">Zn(2)-C6 fungal-type domain-containing protein</fullName>
    </recommendedName>
</protein>
<dbReference type="InterPro" id="IPR021858">
    <property type="entry name" value="Fun_TF"/>
</dbReference>
<evidence type="ECO:0000313" key="4">
    <source>
        <dbReference type="EMBL" id="KAG7409819.1"/>
    </source>
</evidence>
<name>A0A8J5TSU6_FUSOX</name>
<feature type="compositionally biased region" description="Low complexity" evidence="2">
    <location>
        <begin position="101"/>
        <end position="112"/>
    </location>
</feature>
<dbReference type="PANTHER" id="PTHR38111">
    <property type="entry name" value="ZN(2)-C6 FUNGAL-TYPE DOMAIN-CONTAINING PROTEIN-RELATED"/>
    <property type="match status" value="1"/>
</dbReference>
<feature type="compositionally biased region" description="Polar residues" evidence="2">
    <location>
        <begin position="113"/>
        <end position="130"/>
    </location>
</feature>
<evidence type="ECO:0000256" key="2">
    <source>
        <dbReference type="SAM" id="MobiDB-lite"/>
    </source>
</evidence>
<dbReference type="EMBL" id="JAELUQ010000008">
    <property type="protein sequence ID" value="KAG7409819.1"/>
    <property type="molecule type" value="Genomic_DNA"/>
</dbReference>
<feature type="domain" description="Zn(2)-C6 fungal-type" evidence="3">
    <location>
        <begin position="43"/>
        <end position="66"/>
    </location>
</feature>
<evidence type="ECO:0000259" key="3">
    <source>
        <dbReference type="Pfam" id="PF00172"/>
    </source>
</evidence>
<dbReference type="Pfam" id="PF11951">
    <property type="entry name" value="Fungal_trans_2"/>
    <property type="match status" value="1"/>
</dbReference>
<sequence length="555" mass="61551">MALRILILKRHKTHSTFPTEGACASADPPDRPLPSLSSLSAMKCDGKRPACSQCLHSNRHCEGYPDVLFVPIVPGSGLPTSTTSRPVRPLKRTPKGPARATSTVVSFTTSTTNAGDRNNGSSPSDETISGTLVQRPTKWSYAHPIYPSLSDPLQSRISLIVRNYVPYSEISGDVTNVVPQSPRICGSWVTALPELAAGAIGTLRESLNSAMNALALSIMSYRTGGRLVQPISLAYGETLRLLQRDLRRSGSCYGIERAAAVMCLALVEVLSPTSPDNWLVHMHGVSELIRLSPPELFSSGILHKLFIGIRPLMVIKALVFRKATFLAEEEWTTRPFQSHEPSPLQNLFSLAAAMPEILGKVDALDHESTTAAATAAKRRLAELTEMRASLEAWSFSFQAEPQVPLCWPRAPEDDNRQRNVSSLWFINLSVANVLTHLWSFQIICLSQIRDLLTRFPELGEVESMPENPGRLREVCIELSVSIFQSMEYLMQEEFMLYGPFTAGFPVYTAHKALEMDEKGRTVLQKLDKSVVDRLSIHVILFLQQEFCRQRREVLV</sequence>
<dbReference type="Proteomes" id="UP000694050">
    <property type="component" value="Unassembled WGS sequence"/>
</dbReference>
<gene>
    <name evidence="4" type="ORF">Forpe1208_v010831</name>
</gene>
<dbReference type="InterPro" id="IPR053178">
    <property type="entry name" value="Osmoadaptation_assoc"/>
</dbReference>
<dbReference type="InterPro" id="IPR001138">
    <property type="entry name" value="Zn2Cys6_DnaBD"/>
</dbReference>
<reference evidence="4" key="1">
    <citation type="submission" date="2021-04" db="EMBL/GenBank/DDBJ databases">
        <title>First draft genome resource for Brassicaceae pathogens Fusarium oxysporum f. sp. raphani and Fusarium oxysporum f. sp. rapae.</title>
        <authorList>
            <person name="Asai S."/>
        </authorList>
    </citation>
    <scope>NUCLEOTIDE SEQUENCE</scope>
    <source>
        <strain evidence="4">Tf1208</strain>
    </source>
</reference>
<dbReference type="GO" id="GO:0000981">
    <property type="term" value="F:DNA-binding transcription factor activity, RNA polymerase II-specific"/>
    <property type="evidence" value="ECO:0007669"/>
    <property type="project" value="InterPro"/>
</dbReference>
<feature type="region of interest" description="Disordered" evidence="2">
    <location>
        <begin position="78"/>
        <end position="130"/>
    </location>
</feature>
<evidence type="ECO:0000313" key="5">
    <source>
        <dbReference type="Proteomes" id="UP000694050"/>
    </source>
</evidence>
<dbReference type="CDD" id="cd00067">
    <property type="entry name" value="GAL4"/>
    <property type="match status" value="1"/>
</dbReference>
<proteinExistence type="predicted"/>